<reference evidence="3" key="1">
    <citation type="submission" date="2012-06" db="EMBL/GenBank/DDBJ databases">
        <title>Complete sequence of chromosome of Desulfomonile tiedjei DSM 6799.</title>
        <authorList>
            <person name="Lucas S."/>
            <person name="Copeland A."/>
            <person name="Lapidus A."/>
            <person name="Glavina del Rio T."/>
            <person name="Dalin E."/>
            <person name="Tice H."/>
            <person name="Bruce D."/>
            <person name="Goodwin L."/>
            <person name="Pitluck S."/>
            <person name="Peters L."/>
            <person name="Ovchinnikova G."/>
            <person name="Zeytun A."/>
            <person name="Lu M."/>
            <person name="Kyrpides N."/>
            <person name="Mavromatis K."/>
            <person name="Ivanova N."/>
            <person name="Brettin T."/>
            <person name="Detter J.C."/>
            <person name="Han C."/>
            <person name="Larimer F."/>
            <person name="Land M."/>
            <person name="Hauser L."/>
            <person name="Markowitz V."/>
            <person name="Cheng J.-F."/>
            <person name="Hugenholtz P."/>
            <person name="Woyke T."/>
            <person name="Wu D."/>
            <person name="Spring S."/>
            <person name="Schroeder M."/>
            <person name="Brambilla E."/>
            <person name="Klenk H.-P."/>
            <person name="Eisen J.A."/>
        </authorList>
    </citation>
    <scope>NUCLEOTIDE SEQUENCE [LARGE SCALE GENOMIC DNA]</scope>
    <source>
        <strain evidence="3">ATCC 49306 / DSM 6799 / DCB-1</strain>
    </source>
</reference>
<dbReference type="AlphaFoldDB" id="I4C7Z9"/>
<name>I4C7Z9_DESTA</name>
<gene>
    <name evidence="2" type="ordered locus">Desti_3026</name>
</gene>
<feature type="compositionally biased region" description="Basic and acidic residues" evidence="1">
    <location>
        <begin position="1"/>
        <end position="11"/>
    </location>
</feature>
<evidence type="ECO:0000256" key="1">
    <source>
        <dbReference type="SAM" id="MobiDB-lite"/>
    </source>
</evidence>
<keyword evidence="3" id="KW-1185">Reference proteome</keyword>
<organism evidence="2 3">
    <name type="scientific">Desulfomonile tiedjei (strain ATCC 49306 / DSM 6799 / DCB-1)</name>
    <dbReference type="NCBI Taxonomy" id="706587"/>
    <lineage>
        <taxon>Bacteria</taxon>
        <taxon>Pseudomonadati</taxon>
        <taxon>Thermodesulfobacteriota</taxon>
        <taxon>Desulfomonilia</taxon>
        <taxon>Desulfomonilales</taxon>
        <taxon>Desulfomonilaceae</taxon>
        <taxon>Desulfomonile</taxon>
    </lineage>
</organism>
<dbReference type="KEGG" id="dti:Desti_3026"/>
<protein>
    <submittedName>
        <fullName evidence="2">Uncharacterized protein</fullName>
    </submittedName>
</protein>
<dbReference type="OrthoDB" id="9983025at2"/>
<dbReference type="EMBL" id="CP003360">
    <property type="protein sequence ID" value="AFM25690.1"/>
    <property type="molecule type" value="Genomic_DNA"/>
</dbReference>
<feature type="region of interest" description="Disordered" evidence="1">
    <location>
        <begin position="1"/>
        <end position="21"/>
    </location>
</feature>
<evidence type="ECO:0000313" key="2">
    <source>
        <dbReference type="EMBL" id="AFM25690.1"/>
    </source>
</evidence>
<dbReference type="HOGENOM" id="CLU_917453_0_0_7"/>
<sequence length="303" mass="34262">MADSSSRDTDRNFPGGTQIDPTIVDERSVTKSELFKGIPRGIEVLIKKASVDPEFRSVLLAKRSGAAVEIELELSNTETVLLNAIPKTQIQQIIENVSVPGEHRRAFLGKVAGAMLAVLGIPLSARAWEFTRWSSIEFRHNYTIRNDLSEPMQFPAFLSQGNWLKCKIAAESKHWLALHVRYSCPFPRGVIDVTFAERYERSKPDITFDPSSALVSFGKGEVTFYANGKNGFTDRIFVRLRNLQDEGTSGDPKFLDWPPQGIDQPGEHVSDNQIIWRMLKHVKVWPEDPLIESSNRLRDLLER</sequence>
<proteinExistence type="predicted"/>
<dbReference type="RefSeq" id="WP_014810827.1">
    <property type="nucleotide sequence ID" value="NC_018025.1"/>
</dbReference>
<accession>I4C7Z9</accession>
<dbReference type="Proteomes" id="UP000006055">
    <property type="component" value="Chromosome"/>
</dbReference>
<evidence type="ECO:0000313" key="3">
    <source>
        <dbReference type="Proteomes" id="UP000006055"/>
    </source>
</evidence>